<sequence>MPRVHLHVGADSLPVRGRYAQAHQRDSVGDKPLYRPEDIQHYIQHFLHIRKERDAGRIPRGARLHR</sequence>
<dbReference type="AlphaFoldDB" id="A0A9W4E1M9"/>
<organism evidence="1 2">
    <name type="scientific">Actinacidiphila bryophytorum</name>
    <dbReference type="NCBI Taxonomy" id="1436133"/>
    <lineage>
        <taxon>Bacteria</taxon>
        <taxon>Bacillati</taxon>
        <taxon>Actinomycetota</taxon>
        <taxon>Actinomycetes</taxon>
        <taxon>Kitasatosporales</taxon>
        <taxon>Streptomycetaceae</taxon>
        <taxon>Actinacidiphila</taxon>
    </lineage>
</organism>
<dbReference type="Proteomes" id="UP001153328">
    <property type="component" value="Unassembled WGS sequence"/>
</dbReference>
<gene>
    <name evidence="1" type="ORF">SBRY_110139</name>
</gene>
<dbReference type="EMBL" id="CAJVAX010000003">
    <property type="protein sequence ID" value="CAG7616065.1"/>
    <property type="molecule type" value="Genomic_DNA"/>
</dbReference>
<name>A0A9W4E1M9_9ACTN</name>
<evidence type="ECO:0000313" key="1">
    <source>
        <dbReference type="EMBL" id="CAG7616065.1"/>
    </source>
</evidence>
<reference evidence="1" key="1">
    <citation type="submission" date="2021-06" db="EMBL/GenBank/DDBJ databases">
        <authorList>
            <person name="Arsene-Ploetze F."/>
        </authorList>
    </citation>
    <scope>NUCLEOTIDE SEQUENCE</scope>
    <source>
        <strain evidence="1">SBRY1</strain>
    </source>
</reference>
<evidence type="ECO:0000313" key="2">
    <source>
        <dbReference type="Proteomes" id="UP001153328"/>
    </source>
</evidence>
<protein>
    <submittedName>
        <fullName evidence="1">Uncharacterized protein</fullName>
    </submittedName>
</protein>
<proteinExistence type="predicted"/>
<keyword evidence="2" id="KW-1185">Reference proteome</keyword>
<comment type="caution">
    <text evidence="1">The sequence shown here is derived from an EMBL/GenBank/DDBJ whole genome shotgun (WGS) entry which is preliminary data.</text>
</comment>
<accession>A0A9W4E1M9</accession>